<proteinExistence type="predicted"/>
<name>A0A0L6U5B4_9FIRM</name>
<dbReference type="Gene3D" id="1.10.1760.20">
    <property type="match status" value="1"/>
</dbReference>
<gene>
    <name evidence="2" type="ORF">AKG39_01045</name>
</gene>
<feature type="transmembrane region" description="Helical" evidence="1">
    <location>
        <begin position="38"/>
        <end position="58"/>
    </location>
</feature>
<protein>
    <recommendedName>
        <fullName evidence="4">Thiamine biosynthesis protein ThiW</fullName>
    </recommendedName>
</protein>
<feature type="transmembrane region" description="Helical" evidence="1">
    <location>
        <begin position="126"/>
        <end position="152"/>
    </location>
</feature>
<comment type="caution">
    <text evidence="2">The sequence shown here is derived from an EMBL/GenBank/DDBJ whole genome shotgun (WGS) entry which is preliminary data.</text>
</comment>
<evidence type="ECO:0008006" key="4">
    <source>
        <dbReference type="Google" id="ProtNLM"/>
    </source>
</evidence>
<keyword evidence="1" id="KW-1133">Transmembrane helix</keyword>
<sequence length="166" mass="17541">MRTRKLALAGMYAAVGVVCSTFYIPIGITKCFPVQHMINVLCAVTLGPAYAVMCAFVISLTRNLLGTGTPLAFMGSMVGALFAGMLYQKTKKIHFAALGEMFGTGIIGALLCYPVAHFLLGNTTVAWFGFVIPFSVSTICGAGIGYILLIALNRATKGSMLKGTIE</sequence>
<dbReference type="RefSeq" id="WP_050738504.1">
    <property type="nucleotide sequence ID" value="NZ_LGYO01000003.1"/>
</dbReference>
<dbReference type="PIRSF" id="PIRSF024534">
    <property type="entry name" value="ThiW"/>
    <property type="match status" value="1"/>
</dbReference>
<feature type="transmembrane region" description="Helical" evidence="1">
    <location>
        <begin position="64"/>
        <end position="83"/>
    </location>
</feature>
<keyword evidence="3" id="KW-1185">Reference proteome</keyword>
<dbReference type="InterPro" id="IPR012652">
    <property type="entry name" value="ThiW"/>
</dbReference>
<keyword evidence="1" id="KW-0472">Membrane</keyword>
<evidence type="ECO:0000256" key="1">
    <source>
        <dbReference type="SAM" id="Phobius"/>
    </source>
</evidence>
<accession>A0A0L6U5B4</accession>
<dbReference type="Proteomes" id="UP000036873">
    <property type="component" value="Unassembled WGS sequence"/>
</dbReference>
<reference evidence="3" key="1">
    <citation type="submission" date="2015-07" db="EMBL/GenBank/DDBJ databases">
        <title>Draft genome sequence of Acetobacterium bakii DSM 8293, a potential psychrophilic chemical producer through syngas fermentation.</title>
        <authorList>
            <person name="Song Y."/>
            <person name="Hwang S."/>
            <person name="Cho B.-K."/>
        </authorList>
    </citation>
    <scope>NUCLEOTIDE SEQUENCE [LARGE SCALE GENOMIC DNA]</scope>
    <source>
        <strain evidence="3">DSM 8239</strain>
    </source>
</reference>
<feature type="transmembrane region" description="Helical" evidence="1">
    <location>
        <begin position="6"/>
        <end position="26"/>
    </location>
</feature>
<dbReference type="AlphaFoldDB" id="A0A0L6U5B4"/>
<feature type="transmembrane region" description="Helical" evidence="1">
    <location>
        <begin position="95"/>
        <end position="120"/>
    </location>
</feature>
<evidence type="ECO:0000313" key="3">
    <source>
        <dbReference type="Proteomes" id="UP000036873"/>
    </source>
</evidence>
<keyword evidence="1" id="KW-0812">Transmembrane</keyword>
<dbReference type="Pfam" id="PF09512">
    <property type="entry name" value="ThiW"/>
    <property type="match status" value="1"/>
</dbReference>
<dbReference type="OrthoDB" id="5516776at2"/>
<dbReference type="EMBL" id="LGYO01000003">
    <property type="protein sequence ID" value="KNZ43517.1"/>
    <property type="molecule type" value="Genomic_DNA"/>
</dbReference>
<evidence type="ECO:0000313" key="2">
    <source>
        <dbReference type="EMBL" id="KNZ43517.1"/>
    </source>
</evidence>
<dbReference type="NCBIfam" id="TIGR02359">
    <property type="entry name" value="thiW"/>
    <property type="match status" value="1"/>
</dbReference>
<organism evidence="2 3">
    <name type="scientific">Acetobacterium bakii</name>
    <dbReference type="NCBI Taxonomy" id="52689"/>
    <lineage>
        <taxon>Bacteria</taxon>
        <taxon>Bacillati</taxon>
        <taxon>Bacillota</taxon>
        <taxon>Clostridia</taxon>
        <taxon>Eubacteriales</taxon>
        <taxon>Eubacteriaceae</taxon>
        <taxon>Acetobacterium</taxon>
    </lineage>
</organism>
<dbReference type="STRING" id="52689.AKG39_01045"/>